<comment type="similarity">
    <text evidence="1">Belongs to the methyltransferase superfamily. L-isoaspartyl/D-aspartyl protein methyltransferase family.</text>
</comment>
<dbReference type="InterPro" id="IPR029063">
    <property type="entry name" value="SAM-dependent_MTases_sf"/>
</dbReference>
<evidence type="ECO:0000256" key="1">
    <source>
        <dbReference type="ARBA" id="ARBA00005369"/>
    </source>
</evidence>
<dbReference type="Pfam" id="PF01135">
    <property type="entry name" value="PCMT"/>
    <property type="match status" value="1"/>
</dbReference>
<dbReference type="CDD" id="cd02440">
    <property type="entry name" value="AdoMet_MTases"/>
    <property type="match status" value="1"/>
</dbReference>
<name>A0ABU9B8K3_9BURK</name>
<evidence type="ECO:0000313" key="4">
    <source>
        <dbReference type="EMBL" id="MEK8026213.1"/>
    </source>
</evidence>
<evidence type="ECO:0000256" key="2">
    <source>
        <dbReference type="ARBA" id="ARBA00013346"/>
    </source>
</evidence>
<dbReference type="InterPro" id="IPR000682">
    <property type="entry name" value="PCMT"/>
</dbReference>
<dbReference type="RefSeq" id="WP_341373994.1">
    <property type="nucleotide sequence ID" value="NZ_JBBUTF010000007.1"/>
</dbReference>
<reference evidence="4 5" key="1">
    <citation type="submission" date="2024-04" db="EMBL/GenBank/DDBJ databases">
        <title>Novel species of the genus Ideonella isolated from streams.</title>
        <authorList>
            <person name="Lu H."/>
        </authorList>
    </citation>
    <scope>NUCLEOTIDE SEQUENCE [LARGE SCALE GENOMIC DNA]</scope>
    <source>
        <strain evidence="4 5">BYS139W</strain>
    </source>
</reference>
<dbReference type="EMBL" id="JBBUTF010000007">
    <property type="protein sequence ID" value="MEK8026213.1"/>
    <property type="molecule type" value="Genomic_DNA"/>
</dbReference>
<dbReference type="PANTHER" id="PTHR11579:SF18">
    <property type="entry name" value="PROTEIN-L-ISOASPARTATE O-METHYLTRANSFERASE"/>
    <property type="match status" value="1"/>
</dbReference>
<accession>A0ABU9B8K3</accession>
<evidence type="ECO:0000256" key="3">
    <source>
        <dbReference type="ARBA" id="ARBA00030757"/>
    </source>
</evidence>
<proteinExistence type="inferred from homology"/>
<evidence type="ECO:0000313" key="5">
    <source>
        <dbReference type="Proteomes" id="UP001368500"/>
    </source>
</evidence>
<dbReference type="SUPFAM" id="SSF53335">
    <property type="entry name" value="S-adenosyl-L-methionine-dependent methyltransferases"/>
    <property type="match status" value="1"/>
</dbReference>
<dbReference type="Gene3D" id="3.40.50.150">
    <property type="entry name" value="Vaccinia Virus protein VP39"/>
    <property type="match status" value="1"/>
</dbReference>
<dbReference type="Proteomes" id="UP001368500">
    <property type="component" value="Unassembled WGS sequence"/>
</dbReference>
<keyword evidence="5" id="KW-1185">Reference proteome</keyword>
<comment type="caution">
    <text evidence="4">The sequence shown here is derived from an EMBL/GenBank/DDBJ whole genome shotgun (WGS) entry which is preliminary data.</text>
</comment>
<organism evidence="4 5">
    <name type="scientific">Pseudaquabacterium rugosum</name>
    <dbReference type="NCBI Taxonomy" id="2984194"/>
    <lineage>
        <taxon>Bacteria</taxon>
        <taxon>Pseudomonadati</taxon>
        <taxon>Pseudomonadota</taxon>
        <taxon>Betaproteobacteria</taxon>
        <taxon>Burkholderiales</taxon>
        <taxon>Sphaerotilaceae</taxon>
        <taxon>Pseudaquabacterium</taxon>
    </lineage>
</organism>
<protein>
    <recommendedName>
        <fullName evidence="2">Protein-L-isoaspartate O-methyltransferase</fullName>
    </recommendedName>
    <alternativeName>
        <fullName evidence="3">Protein L-isoaspartyl methyltransferase</fullName>
    </alternativeName>
</protein>
<sequence length="221" mass="23912">MNIEQARFNMIEQQIRPWNVLDLDVLSLLGVARREDFVPAVHKALAFSDTEIPLADGGRDGQIMLAPRLEARLLQEARVQRHERVLEIGTGSGYMAALLGHRAQSVLTLERVPALARQAAESLRAAGVTNVTVREADGARGAAGDAPFDVIVLSGSVARVPADLIDQLKPGGRLLAVVGDLPMMVAQRITRLPNGGLHTEPLFDTVAPRLVGFSDSPRFQF</sequence>
<gene>
    <name evidence="4" type="ORF">AACH11_09605</name>
</gene>
<dbReference type="PANTHER" id="PTHR11579">
    <property type="entry name" value="PROTEIN-L-ISOASPARTATE O-METHYLTRANSFERASE"/>
    <property type="match status" value="1"/>
</dbReference>